<dbReference type="PROSITE" id="PS00061">
    <property type="entry name" value="ADH_SHORT"/>
    <property type="match status" value="1"/>
</dbReference>
<dbReference type="SUPFAM" id="SSF51735">
    <property type="entry name" value="NAD(P)-binding Rossmann-fold domains"/>
    <property type="match status" value="1"/>
</dbReference>
<accession>A0AAJ2VUV3</accession>
<evidence type="ECO:0000313" key="5">
    <source>
        <dbReference type="Proteomes" id="UP001282336"/>
    </source>
</evidence>
<dbReference type="InterPro" id="IPR020904">
    <property type="entry name" value="Sc_DH/Rdtase_CS"/>
</dbReference>
<name>A0AAJ2VUV3_9ENTR</name>
<dbReference type="GO" id="GO:0032787">
    <property type="term" value="P:monocarboxylic acid metabolic process"/>
    <property type="evidence" value="ECO:0007669"/>
    <property type="project" value="UniProtKB-ARBA"/>
</dbReference>
<gene>
    <name evidence="3" type="ORF">SIK69_12535</name>
    <name evidence="2" type="ORF">SIL20_12930</name>
</gene>
<evidence type="ECO:0000256" key="1">
    <source>
        <dbReference type="ARBA" id="ARBA00006484"/>
    </source>
</evidence>
<dbReference type="Proteomes" id="UP001275664">
    <property type="component" value="Unassembled WGS sequence"/>
</dbReference>
<dbReference type="InterPro" id="IPR002347">
    <property type="entry name" value="SDR_fam"/>
</dbReference>
<dbReference type="PANTHER" id="PTHR42879:SF2">
    <property type="entry name" value="3-OXOACYL-[ACYL-CARRIER-PROTEIN] REDUCTASE FABG"/>
    <property type="match status" value="1"/>
</dbReference>
<dbReference type="EC" id="1.1.1.-" evidence="2"/>
<reference evidence="2 4" key="1">
    <citation type="submission" date="2023-11" db="EMBL/GenBank/DDBJ databases">
        <title>Scandinavium wanjuensis sp. nov., isolated from lettuce South Korea.</title>
        <authorList>
            <person name="Park J."/>
            <person name="Park S."/>
            <person name="Oh K.K."/>
            <person name="Cho G.S."/>
            <person name="Franz C.M.A.P."/>
        </authorList>
    </citation>
    <scope>NUCLEOTIDE SEQUENCE</scope>
    <source>
        <strain evidence="2">V105_12</strain>
        <strain evidence="3 4">V105_6</strain>
    </source>
</reference>
<evidence type="ECO:0000313" key="2">
    <source>
        <dbReference type="EMBL" id="MDX6032412.1"/>
    </source>
</evidence>
<comment type="similarity">
    <text evidence="1">Belongs to the short-chain dehydrogenases/reductases (SDR) family.</text>
</comment>
<dbReference type="AlphaFoldDB" id="A0AAJ2VUV3"/>
<dbReference type="InterPro" id="IPR050259">
    <property type="entry name" value="SDR"/>
</dbReference>
<dbReference type="FunFam" id="3.40.50.720:FF:000084">
    <property type="entry name" value="Short-chain dehydrogenase reductase"/>
    <property type="match status" value="1"/>
</dbReference>
<keyword evidence="4" id="KW-1185">Reference proteome</keyword>
<dbReference type="Gene3D" id="3.40.50.720">
    <property type="entry name" value="NAD(P)-binding Rossmann-like Domain"/>
    <property type="match status" value="1"/>
</dbReference>
<protein>
    <submittedName>
        <fullName evidence="2">SDR family oxidoreductase</fullName>
        <ecNumber evidence="2">1.1.1.-</ecNumber>
    </submittedName>
</protein>
<dbReference type="InterPro" id="IPR036291">
    <property type="entry name" value="NAD(P)-bd_dom_sf"/>
</dbReference>
<dbReference type="PRINTS" id="PR00080">
    <property type="entry name" value="SDRFAMILY"/>
</dbReference>
<dbReference type="NCBIfam" id="NF009384">
    <property type="entry name" value="PRK12743.1"/>
    <property type="match status" value="1"/>
</dbReference>
<dbReference type="GO" id="GO:0016491">
    <property type="term" value="F:oxidoreductase activity"/>
    <property type="evidence" value="ECO:0007669"/>
    <property type="project" value="UniProtKB-KW"/>
</dbReference>
<dbReference type="RefSeq" id="WP_319628933.1">
    <property type="nucleotide sequence ID" value="NZ_JAWXRB010000044.1"/>
</dbReference>
<dbReference type="PANTHER" id="PTHR42879">
    <property type="entry name" value="3-OXOACYL-(ACYL-CARRIER-PROTEIN) REDUCTASE"/>
    <property type="match status" value="1"/>
</dbReference>
<evidence type="ECO:0000313" key="4">
    <source>
        <dbReference type="Proteomes" id="UP001275664"/>
    </source>
</evidence>
<proteinExistence type="inferred from homology"/>
<dbReference type="EMBL" id="JAWXRD010000030">
    <property type="protein sequence ID" value="MDX6041013.1"/>
    <property type="molecule type" value="Genomic_DNA"/>
</dbReference>
<organism evidence="2 5">
    <name type="scientific">Scandinavium lactucae</name>
    <dbReference type="NCBI Taxonomy" id="3095028"/>
    <lineage>
        <taxon>Bacteria</taxon>
        <taxon>Pseudomonadati</taxon>
        <taxon>Pseudomonadota</taxon>
        <taxon>Gammaproteobacteria</taxon>
        <taxon>Enterobacterales</taxon>
        <taxon>Enterobacteriaceae</taxon>
        <taxon>Scandinavium</taxon>
    </lineage>
</organism>
<dbReference type="EMBL" id="JAWXRC010000026">
    <property type="protein sequence ID" value="MDX6032412.1"/>
    <property type="molecule type" value="Genomic_DNA"/>
</dbReference>
<evidence type="ECO:0000313" key="3">
    <source>
        <dbReference type="EMBL" id="MDX6041013.1"/>
    </source>
</evidence>
<comment type="caution">
    <text evidence="2">The sequence shown here is derived from an EMBL/GenBank/DDBJ whole genome shotgun (WGS) entry which is preliminary data.</text>
</comment>
<sequence length="257" mass="27320">MTTKVAVVTASDSGIGKQCALQLARKGFSLGVTWHSDEQGARQTVQELTSLGCQAQAIQLDLSHLPQGAQALDMLIQRLGRIDVLVNNAGRMTKSSILDVTLEDWRETFCVDVEGALLCSQIAARHMIAQGDGGRIINITSVHEHTPLPQASAYTAAKHALGGLTKSLALELVKHNILVNSVAPGAIATAMNNMQDDEVKPGSMPNIPMARPGKTEEIAGLVAWLSSDEASYVTGQSLIVDGGFTLVNPQFLNEQQA</sequence>
<keyword evidence="2" id="KW-0560">Oxidoreductase</keyword>
<dbReference type="PRINTS" id="PR00081">
    <property type="entry name" value="GDHRDH"/>
</dbReference>
<dbReference type="Pfam" id="PF13561">
    <property type="entry name" value="adh_short_C2"/>
    <property type="match status" value="1"/>
</dbReference>
<dbReference type="Proteomes" id="UP001282336">
    <property type="component" value="Unassembled WGS sequence"/>
</dbReference>